<reference evidence="3 4" key="1">
    <citation type="submission" date="2018-08" db="EMBL/GenBank/DDBJ databases">
        <title>A genome reference for cultivated species of the human gut microbiota.</title>
        <authorList>
            <person name="Zou Y."/>
            <person name="Xue W."/>
            <person name="Luo G."/>
        </authorList>
    </citation>
    <scope>NUCLEOTIDE SEQUENCE [LARGE SCALE GENOMIC DNA]</scope>
    <source>
        <strain evidence="3 4">OM06-4</strain>
    </source>
</reference>
<dbReference type="GO" id="GO:0004722">
    <property type="term" value="F:protein serine/threonine phosphatase activity"/>
    <property type="evidence" value="ECO:0007669"/>
    <property type="project" value="InterPro"/>
</dbReference>
<dbReference type="SMART" id="SM00332">
    <property type="entry name" value="PP2Cc"/>
    <property type="match status" value="1"/>
</dbReference>
<protein>
    <submittedName>
        <fullName evidence="3">Stp1/IreP family PP2C-type Ser/Thr phosphatase</fullName>
    </submittedName>
</protein>
<dbReference type="CDD" id="cd00143">
    <property type="entry name" value="PP2Cc"/>
    <property type="match status" value="1"/>
</dbReference>
<dbReference type="RefSeq" id="WP_003538450.1">
    <property type="nucleotide sequence ID" value="NZ_AP031443.1"/>
</dbReference>
<comment type="caution">
    <text evidence="3">The sequence shown here is derived from an EMBL/GenBank/DDBJ whole genome shotgun (WGS) entry which is preliminary data.</text>
</comment>
<reference evidence="2" key="2">
    <citation type="submission" date="2023-01" db="EMBL/GenBank/DDBJ databases">
        <title>Human gut microbiome strain richness.</title>
        <authorList>
            <person name="Chen-Liaw A."/>
        </authorList>
    </citation>
    <scope>NUCLEOTIDE SEQUENCE</scope>
    <source>
        <strain evidence="2">1001217st2_G6_1001217B_191108</strain>
    </source>
</reference>
<dbReference type="GeneID" id="64196659"/>
<dbReference type="InterPro" id="IPR001932">
    <property type="entry name" value="PPM-type_phosphatase-like_dom"/>
</dbReference>
<dbReference type="Proteomes" id="UP001211987">
    <property type="component" value="Unassembled WGS sequence"/>
</dbReference>
<dbReference type="Gene3D" id="3.60.40.10">
    <property type="entry name" value="PPM-type phosphatase domain"/>
    <property type="match status" value="1"/>
</dbReference>
<accession>A0A3E3EIB9</accession>
<dbReference type="AlphaFoldDB" id="A0A3E3EIB9"/>
<dbReference type="NCBIfam" id="NF033484">
    <property type="entry name" value="Stp1_PP2C_phos"/>
    <property type="match status" value="1"/>
</dbReference>
<dbReference type="InterPro" id="IPR036457">
    <property type="entry name" value="PPM-type-like_dom_sf"/>
</dbReference>
<evidence type="ECO:0000313" key="3">
    <source>
        <dbReference type="EMBL" id="RGD87382.1"/>
    </source>
</evidence>
<proteinExistence type="predicted"/>
<dbReference type="InterPro" id="IPR015655">
    <property type="entry name" value="PP2C"/>
</dbReference>
<evidence type="ECO:0000313" key="2">
    <source>
        <dbReference type="EMBL" id="MDB7084202.1"/>
    </source>
</evidence>
<gene>
    <name evidence="3" type="ORF">DXB93_01635</name>
    <name evidence="2" type="ORF">PM738_10345</name>
</gene>
<name>A0A3E3EIB9_9FIRM</name>
<dbReference type="PROSITE" id="PS51746">
    <property type="entry name" value="PPM_2"/>
    <property type="match status" value="1"/>
</dbReference>
<evidence type="ECO:0000259" key="1">
    <source>
        <dbReference type="PROSITE" id="PS51746"/>
    </source>
</evidence>
<dbReference type="EMBL" id="JAQLKE010000015">
    <property type="protein sequence ID" value="MDB7084202.1"/>
    <property type="molecule type" value="Genomic_DNA"/>
</dbReference>
<dbReference type="PANTHER" id="PTHR13832:SF827">
    <property type="entry name" value="PROTEIN PHOSPHATASE 1L"/>
    <property type="match status" value="1"/>
</dbReference>
<dbReference type="SUPFAM" id="SSF81606">
    <property type="entry name" value="PP2C-like"/>
    <property type="match status" value="1"/>
</dbReference>
<evidence type="ECO:0000313" key="4">
    <source>
        <dbReference type="Proteomes" id="UP000261032"/>
    </source>
</evidence>
<dbReference type="EMBL" id="QUSL01000001">
    <property type="protein sequence ID" value="RGD87382.1"/>
    <property type="molecule type" value="Genomic_DNA"/>
</dbReference>
<dbReference type="Pfam" id="PF00481">
    <property type="entry name" value="PP2C"/>
    <property type="match status" value="1"/>
</dbReference>
<sequence length="245" mass="27260">MNYYALTDIGKVRNKNQDQATVIANVKDQVIAIVCDGMGGHRAGEIASRVVMDQFVNCFDSIPPFDNVDELKKWVNETIYEADAIVKRMAKQNVEHHGMGTTIVVAILMDNVIYISHVGDSRAYVLKNDQLMQLTKDHTLVNALVDRGAISEEEAVNHSQKNVLTQAIGADTELTPSFIELEFADSLLLLCSDGLYNCLNDEIIKEILKKNIKVSQKVTELIDRANENGGRDNIGVAIIDNREEK</sequence>
<dbReference type="PANTHER" id="PTHR13832">
    <property type="entry name" value="PROTEIN PHOSPHATASE 2C"/>
    <property type="match status" value="1"/>
</dbReference>
<organism evidence="3 4">
    <name type="scientific">Thomasclavelia ramosa</name>
    <dbReference type="NCBI Taxonomy" id="1547"/>
    <lineage>
        <taxon>Bacteria</taxon>
        <taxon>Bacillati</taxon>
        <taxon>Bacillota</taxon>
        <taxon>Erysipelotrichia</taxon>
        <taxon>Erysipelotrichales</taxon>
        <taxon>Coprobacillaceae</taxon>
        <taxon>Thomasclavelia</taxon>
    </lineage>
</organism>
<dbReference type="SMART" id="SM00331">
    <property type="entry name" value="PP2C_SIG"/>
    <property type="match status" value="1"/>
</dbReference>
<feature type="domain" description="PPM-type phosphatase" evidence="1">
    <location>
        <begin position="2"/>
        <end position="241"/>
    </location>
</feature>
<dbReference type="Proteomes" id="UP000261032">
    <property type="component" value="Unassembled WGS sequence"/>
</dbReference>